<evidence type="ECO:0000313" key="1">
    <source>
        <dbReference type="EMBL" id="SFQ05118.1"/>
    </source>
</evidence>
<dbReference type="Proteomes" id="UP000199029">
    <property type="component" value="Unassembled WGS sequence"/>
</dbReference>
<protein>
    <submittedName>
        <fullName evidence="1">Uncharacterized protein</fullName>
    </submittedName>
</protein>
<name>A0A1I5VC48_HYMAR</name>
<dbReference type="EMBL" id="FOXS01000001">
    <property type="protein sequence ID" value="SFQ05118.1"/>
    <property type="molecule type" value="Genomic_DNA"/>
</dbReference>
<accession>A0A1I5VC48</accession>
<reference evidence="2" key="1">
    <citation type="submission" date="2016-10" db="EMBL/GenBank/DDBJ databases">
        <authorList>
            <person name="Varghese N."/>
            <person name="Submissions S."/>
        </authorList>
    </citation>
    <scope>NUCLEOTIDE SEQUENCE [LARGE SCALE GENOMIC DNA]</scope>
    <source>
        <strain evidence="2">OR362-8,ATCC BAA-1266,JCM 13504</strain>
    </source>
</reference>
<dbReference type="OrthoDB" id="1493974at2"/>
<dbReference type="RefSeq" id="WP_092670081.1">
    <property type="nucleotide sequence ID" value="NZ_FOXS01000001.1"/>
</dbReference>
<evidence type="ECO:0000313" key="2">
    <source>
        <dbReference type="Proteomes" id="UP000199029"/>
    </source>
</evidence>
<proteinExistence type="predicted"/>
<keyword evidence="2" id="KW-1185">Reference proteome</keyword>
<dbReference type="AlphaFoldDB" id="A0A1I5VC48"/>
<gene>
    <name evidence="1" type="ORF">SAMN04515668_1278</name>
</gene>
<sequence>MTKLVLILAMAAACVSCKKDNSNSGETVEVYLLKSYQLTAGKCEIDASSAVLEDAAIIQNQEILEYAKTSYQFKLADPAVQKTKALGDRTPFAVTVDKKVIYYGFFKPGYSSSSCDHSITMDLDWTTGNRISLKLGYPGPLQGVTIEDRRNNPVLLATLNKQGKLR</sequence>
<organism evidence="1 2">
    <name type="scientific">Hymenobacter arizonensis</name>
    <name type="common">Siccationidurans arizonensis</name>
    <dbReference type="NCBI Taxonomy" id="1227077"/>
    <lineage>
        <taxon>Bacteria</taxon>
        <taxon>Pseudomonadati</taxon>
        <taxon>Bacteroidota</taxon>
        <taxon>Cytophagia</taxon>
        <taxon>Cytophagales</taxon>
        <taxon>Hymenobacteraceae</taxon>
        <taxon>Hymenobacter</taxon>
    </lineage>
</organism>